<feature type="transmembrane region" description="Helical" evidence="1">
    <location>
        <begin position="345"/>
        <end position="367"/>
    </location>
</feature>
<dbReference type="PANTHER" id="PTHR11360:SF317">
    <property type="entry name" value="MAJOR FACILITATOR SUPERFAMILY (MFS) PROFILE DOMAIN-CONTAINING PROTEIN-RELATED"/>
    <property type="match status" value="1"/>
</dbReference>
<feature type="transmembrane region" description="Helical" evidence="1">
    <location>
        <begin position="150"/>
        <end position="170"/>
    </location>
</feature>
<gene>
    <name evidence="2" type="ORF">ACHHYP_16060</name>
</gene>
<feature type="transmembrane region" description="Helical" evidence="1">
    <location>
        <begin position="495"/>
        <end position="514"/>
    </location>
</feature>
<name>A0A1V9Y9R8_ACHHY</name>
<comment type="caution">
    <text evidence="2">The sequence shown here is derived from an EMBL/GenBank/DDBJ whole genome shotgun (WGS) entry which is preliminary data.</text>
</comment>
<dbReference type="AlphaFoldDB" id="A0A1V9Y9R8"/>
<keyword evidence="1" id="KW-1133">Transmembrane helix</keyword>
<feature type="transmembrane region" description="Helical" evidence="1">
    <location>
        <begin position="461"/>
        <end position="483"/>
    </location>
</feature>
<dbReference type="SUPFAM" id="SSF103473">
    <property type="entry name" value="MFS general substrate transporter"/>
    <property type="match status" value="1"/>
</dbReference>
<sequence>MIQRLRAAVQRHWTVHPTTKSLAETEAEQYLFCLPSPWTADVYHYATCVRFNRWYIFFAAFFSQFCIGSLYAWSVYNAYIDEHLTGDSTAGRAVLAFYTAICCFGLSAAFLGPWLERVGPRCGIAAGASLFLAGHVGTGVAIAAKSMAGVHISYGVVAGTGMGLCYIAPVSTLQKWFPDLRGTAAGFTVCGFGAGPILWALAFPYPMQAWGATLSVSFSLFGVGMSAVLSLCAAVMRTPPAGFRVAGKDMHGIEREKTLLLEPPRPAPPRRTPSGNIILFQTSDLGPGPRCTESGKVILFLPEDLAVPVAQEEVAHPHEFYRECDLDDAELFYFQRVKQLRLADCLFSLDFAFLWLMFLHATVFGLVMLSRLKDMDAIIFSANGRVTPADTSRAELMVSYNAIFNFAGRLLWPVLSDVVIRVGNFNPATGRKLIFAANLCVQLGVALSLRGAFAAKDHTRFQWLVWALTFVYGGGFGTIPCLLCDMFGAYNIGALHGIILTCWAIAGVGGGLAFTSIFDAADTNHSILAACESAMPLFAGGVGIGLVALLLVRTNPVDRFAPGYQFSVGRYVVCNFKPKGWQFRDL</sequence>
<feature type="transmembrane region" description="Helical" evidence="1">
    <location>
        <begin position="209"/>
        <end position="235"/>
    </location>
</feature>
<feature type="transmembrane region" description="Helical" evidence="1">
    <location>
        <begin position="534"/>
        <end position="552"/>
    </location>
</feature>
<evidence type="ECO:0000256" key="1">
    <source>
        <dbReference type="SAM" id="Phobius"/>
    </source>
</evidence>
<accession>A0A1V9Y9R8</accession>
<evidence type="ECO:0000313" key="2">
    <source>
        <dbReference type="EMBL" id="OQR82434.1"/>
    </source>
</evidence>
<keyword evidence="1" id="KW-0472">Membrane</keyword>
<dbReference type="STRING" id="1202772.A0A1V9Y9R8"/>
<dbReference type="InterPro" id="IPR050327">
    <property type="entry name" value="Proton-linked_MCT"/>
</dbReference>
<protein>
    <submittedName>
        <fullName evidence="2">Major Facilitator Superfamily (MFS)</fullName>
    </submittedName>
</protein>
<feature type="transmembrane region" description="Helical" evidence="1">
    <location>
        <begin position="93"/>
        <end position="115"/>
    </location>
</feature>
<evidence type="ECO:0000313" key="3">
    <source>
        <dbReference type="Proteomes" id="UP000243579"/>
    </source>
</evidence>
<feature type="transmembrane region" description="Helical" evidence="1">
    <location>
        <begin position="122"/>
        <end position="144"/>
    </location>
</feature>
<organism evidence="2 3">
    <name type="scientific">Achlya hypogyna</name>
    <name type="common">Oomycete</name>
    <name type="synonym">Protoachlya hypogyna</name>
    <dbReference type="NCBI Taxonomy" id="1202772"/>
    <lineage>
        <taxon>Eukaryota</taxon>
        <taxon>Sar</taxon>
        <taxon>Stramenopiles</taxon>
        <taxon>Oomycota</taxon>
        <taxon>Saprolegniomycetes</taxon>
        <taxon>Saprolegniales</taxon>
        <taxon>Achlyaceae</taxon>
        <taxon>Achlya</taxon>
    </lineage>
</organism>
<feature type="transmembrane region" description="Helical" evidence="1">
    <location>
        <begin position="182"/>
        <end position="203"/>
    </location>
</feature>
<dbReference type="Gene3D" id="1.20.1250.20">
    <property type="entry name" value="MFS general substrate transporter like domains"/>
    <property type="match status" value="1"/>
</dbReference>
<dbReference type="Proteomes" id="UP000243579">
    <property type="component" value="Unassembled WGS sequence"/>
</dbReference>
<reference evidence="2 3" key="1">
    <citation type="journal article" date="2014" name="Genome Biol. Evol.">
        <title>The secreted proteins of Achlya hypogyna and Thraustotheca clavata identify the ancestral oomycete secretome and reveal gene acquisitions by horizontal gene transfer.</title>
        <authorList>
            <person name="Misner I."/>
            <person name="Blouin N."/>
            <person name="Leonard G."/>
            <person name="Richards T.A."/>
            <person name="Lane C.E."/>
        </authorList>
    </citation>
    <scope>NUCLEOTIDE SEQUENCE [LARGE SCALE GENOMIC DNA]</scope>
    <source>
        <strain evidence="2 3">ATCC 48635</strain>
    </source>
</reference>
<feature type="transmembrane region" description="Helical" evidence="1">
    <location>
        <begin position="54"/>
        <end position="73"/>
    </location>
</feature>
<dbReference type="OrthoDB" id="410267at2759"/>
<dbReference type="InterPro" id="IPR036259">
    <property type="entry name" value="MFS_trans_sf"/>
</dbReference>
<keyword evidence="1" id="KW-0812">Transmembrane</keyword>
<dbReference type="EMBL" id="JNBR01002455">
    <property type="protein sequence ID" value="OQR82434.1"/>
    <property type="molecule type" value="Genomic_DNA"/>
</dbReference>
<proteinExistence type="predicted"/>
<keyword evidence="3" id="KW-1185">Reference proteome</keyword>
<dbReference type="PANTHER" id="PTHR11360">
    <property type="entry name" value="MONOCARBOXYLATE TRANSPORTER"/>
    <property type="match status" value="1"/>
</dbReference>